<evidence type="ECO:0000313" key="3">
    <source>
        <dbReference type="Proteomes" id="UP000626656"/>
    </source>
</evidence>
<dbReference type="EMBL" id="CAHJWF010000576">
    <property type="protein sequence ID" value="CAB5508263.1"/>
    <property type="molecule type" value="Genomic_DNA"/>
</dbReference>
<reference evidence="2 3" key="1">
    <citation type="submission" date="2020-05" db="EMBL/GenBank/DDBJ databases">
        <authorList>
            <person name="Petersen J."/>
            <person name="Sayavedra L."/>
        </authorList>
    </citation>
    <scope>NUCLEOTIDE SEQUENCE [LARGE SCALE GENOMIC DNA]</scope>
    <source>
        <strain evidence="2">B azoricus SOX ET2 1586I</strain>
    </source>
</reference>
<keyword evidence="1" id="KW-0732">Signal</keyword>
<feature type="signal peptide" evidence="1">
    <location>
        <begin position="1"/>
        <end position="21"/>
    </location>
</feature>
<accession>A0ABN7GEN8</accession>
<keyword evidence="3" id="KW-1185">Reference proteome</keyword>
<gene>
    <name evidence="2" type="ORF">AZO1586I_2538</name>
</gene>
<dbReference type="Proteomes" id="UP000626656">
    <property type="component" value="Unassembled WGS sequence"/>
</dbReference>
<comment type="caution">
    <text evidence="2">The sequence shown here is derived from an EMBL/GenBank/DDBJ whole genome shotgun (WGS) entry which is preliminary data.</text>
</comment>
<sequence length="229" mass="25851">MKTKNVLLAGLLITFSVSALASEIEDLGAQAMAEVRELIADTKVDISQELFGKDWVINNAQELIDLGTDIYYGAEIPGYHGKKIINGMNKQMYGKFSISRVVPNAHENLKKSVWIARIRIEREESQRRQKIEDALCSINGEYVNMPLIKLAGNDKRYSGKFLYRDGDLKLLDFQEIPVDDSLEPTVVFNDQTGVMVISICKVGDENYYAELQVMDDGITFDVTKAIRIY</sequence>
<evidence type="ECO:0000256" key="1">
    <source>
        <dbReference type="SAM" id="SignalP"/>
    </source>
</evidence>
<name>A0ABN7GEN8_9GAMM</name>
<proteinExistence type="predicted"/>
<evidence type="ECO:0000313" key="2">
    <source>
        <dbReference type="EMBL" id="CAB5508263.1"/>
    </source>
</evidence>
<protein>
    <submittedName>
        <fullName evidence="2">Uncharacterized protein</fullName>
    </submittedName>
</protein>
<feature type="chain" id="PRO_5045547773" evidence="1">
    <location>
        <begin position="22"/>
        <end position="229"/>
    </location>
</feature>
<dbReference type="RefSeq" id="WP_202784740.1">
    <property type="nucleotide sequence ID" value="NZ_CAHJWF010000576.1"/>
</dbReference>
<organism evidence="2 3">
    <name type="scientific">Bathymodiolus thermophilus thioautotrophic gill symbiont</name>
    <dbReference type="NCBI Taxonomy" id="2360"/>
    <lineage>
        <taxon>Bacteria</taxon>
        <taxon>Pseudomonadati</taxon>
        <taxon>Pseudomonadota</taxon>
        <taxon>Gammaproteobacteria</taxon>
        <taxon>sulfur-oxidizing symbionts</taxon>
    </lineage>
</organism>